<keyword evidence="6 15" id="KW-0812">Transmembrane</keyword>
<dbReference type="InterPro" id="IPR001245">
    <property type="entry name" value="Ser-Thr/Tyr_kinase_cat_dom"/>
</dbReference>
<feature type="binding site" evidence="14">
    <location>
        <position position="131"/>
    </location>
    <ligand>
        <name>ATP</name>
        <dbReference type="ChEBI" id="CHEBI:30616"/>
    </ligand>
</feature>
<evidence type="ECO:0000256" key="2">
    <source>
        <dbReference type="ARBA" id="ARBA00012513"/>
    </source>
</evidence>
<evidence type="ECO:0000256" key="8">
    <source>
        <dbReference type="ARBA" id="ARBA00022777"/>
    </source>
</evidence>
<dbReference type="EMBL" id="RCHU01000607">
    <property type="protein sequence ID" value="TKS00311.1"/>
    <property type="molecule type" value="Genomic_DNA"/>
</dbReference>
<keyword evidence="9 14" id="KW-0067">ATP-binding</keyword>
<dbReference type="Gene3D" id="3.30.200.20">
    <property type="entry name" value="Phosphorylase Kinase, domain 1"/>
    <property type="match status" value="1"/>
</dbReference>
<keyword evidence="10 15" id="KW-1133">Transmembrane helix</keyword>
<keyword evidence="7 14" id="KW-0547">Nucleotide-binding</keyword>
<comment type="catalytic activity">
    <reaction evidence="13">
        <text>L-seryl-[protein] + ATP = O-phospho-L-seryl-[protein] + ADP + H(+)</text>
        <dbReference type="Rhea" id="RHEA:17989"/>
        <dbReference type="Rhea" id="RHEA-COMP:9863"/>
        <dbReference type="Rhea" id="RHEA-COMP:11604"/>
        <dbReference type="ChEBI" id="CHEBI:15378"/>
        <dbReference type="ChEBI" id="CHEBI:29999"/>
        <dbReference type="ChEBI" id="CHEBI:30616"/>
        <dbReference type="ChEBI" id="CHEBI:83421"/>
        <dbReference type="ChEBI" id="CHEBI:456216"/>
        <dbReference type="EC" id="2.7.11.1"/>
    </reaction>
</comment>
<dbReference type="GO" id="GO:0005524">
    <property type="term" value="F:ATP binding"/>
    <property type="evidence" value="ECO:0007669"/>
    <property type="project" value="UniProtKB-UniRule"/>
</dbReference>
<gene>
    <name evidence="17" type="ORF">D5086_0000185240</name>
</gene>
<evidence type="ECO:0000256" key="15">
    <source>
        <dbReference type="SAM" id="Phobius"/>
    </source>
</evidence>
<comment type="catalytic activity">
    <reaction evidence="12">
        <text>L-threonyl-[protein] + ATP = O-phospho-L-threonyl-[protein] + ADP + H(+)</text>
        <dbReference type="Rhea" id="RHEA:46608"/>
        <dbReference type="Rhea" id="RHEA-COMP:11060"/>
        <dbReference type="Rhea" id="RHEA-COMP:11605"/>
        <dbReference type="ChEBI" id="CHEBI:15378"/>
        <dbReference type="ChEBI" id="CHEBI:30013"/>
        <dbReference type="ChEBI" id="CHEBI:30616"/>
        <dbReference type="ChEBI" id="CHEBI:61977"/>
        <dbReference type="ChEBI" id="CHEBI:456216"/>
        <dbReference type="EC" id="2.7.11.1"/>
    </reaction>
</comment>
<reference evidence="17" key="1">
    <citation type="submission" date="2018-10" db="EMBL/GenBank/DDBJ databases">
        <title>Population genomic analysis revealed the cold adaptation of white poplar.</title>
        <authorList>
            <person name="Liu Y.-J."/>
        </authorList>
    </citation>
    <scope>NUCLEOTIDE SEQUENCE [LARGE SCALE GENOMIC DNA]</scope>
    <source>
        <strain evidence="17">PAL-ZL1</strain>
    </source>
</reference>
<accession>A0A4U5PTL7</accession>
<dbReference type="Pfam" id="PF07714">
    <property type="entry name" value="PK_Tyr_Ser-Thr"/>
    <property type="match status" value="1"/>
</dbReference>
<keyword evidence="11 15" id="KW-0472">Membrane</keyword>
<sequence length="257" mass="29113">MAAKSYYYLATQPTSFPNSPTPLIHETRIANNNRRHDEHIWGALIIGIVTVSVVTSLCLFFRRRLFPIFGQRYWLHKGSLKAGTLSLRRFQLEELERATKNFSDDSLLGSGAFANVYKGTFELEGTALAIKRDHSGSFQSTEEFRNGKPDQPMEACTSLKVCEAHEFEWLIYPCVYSFFETEVNLLSKVKHRNLVGLVGFCEKTGAKRTQMLVYEYVPNGSLLDYITGKGGRSLTWRQRVNIAIGAAKGTCPLYYCL</sequence>
<keyword evidence="3" id="KW-1003">Cell membrane</keyword>
<evidence type="ECO:0000259" key="16">
    <source>
        <dbReference type="PROSITE" id="PS50011"/>
    </source>
</evidence>
<feature type="transmembrane region" description="Helical" evidence="15">
    <location>
        <begin position="40"/>
        <end position="61"/>
    </location>
</feature>
<evidence type="ECO:0000256" key="13">
    <source>
        <dbReference type="ARBA" id="ARBA00048679"/>
    </source>
</evidence>
<evidence type="ECO:0000256" key="1">
    <source>
        <dbReference type="ARBA" id="ARBA00004162"/>
    </source>
</evidence>
<dbReference type="EC" id="2.7.11.1" evidence="2"/>
<feature type="domain" description="Protein kinase" evidence="16">
    <location>
        <begin position="102"/>
        <end position="257"/>
    </location>
</feature>
<protein>
    <recommendedName>
        <fullName evidence="2">non-specific serine/threonine protein kinase</fullName>
        <ecNumber evidence="2">2.7.11.1</ecNumber>
    </recommendedName>
</protein>
<keyword evidence="8" id="KW-0418">Kinase</keyword>
<dbReference type="Gene3D" id="1.10.510.10">
    <property type="entry name" value="Transferase(Phosphotransferase) domain 1"/>
    <property type="match status" value="1"/>
</dbReference>
<dbReference type="InterPro" id="IPR047117">
    <property type="entry name" value="PERK1-13-like"/>
</dbReference>
<evidence type="ECO:0000256" key="14">
    <source>
        <dbReference type="PROSITE-ProRule" id="PRU10141"/>
    </source>
</evidence>
<dbReference type="InterPro" id="IPR011009">
    <property type="entry name" value="Kinase-like_dom_sf"/>
</dbReference>
<evidence type="ECO:0000313" key="17">
    <source>
        <dbReference type="EMBL" id="TKS00311.1"/>
    </source>
</evidence>
<dbReference type="PROSITE" id="PS00107">
    <property type="entry name" value="PROTEIN_KINASE_ATP"/>
    <property type="match status" value="1"/>
</dbReference>
<dbReference type="GO" id="GO:0005886">
    <property type="term" value="C:plasma membrane"/>
    <property type="evidence" value="ECO:0007669"/>
    <property type="project" value="UniProtKB-SubCell"/>
</dbReference>
<dbReference type="PROSITE" id="PS50011">
    <property type="entry name" value="PROTEIN_KINASE_DOM"/>
    <property type="match status" value="1"/>
</dbReference>
<evidence type="ECO:0000256" key="4">
    <source>
        <dbReference type="ARBA" id="ARBA00022527"/>
    </source>
</evidence>
<evidence type="ECO:0000256" key="12">
    <source>
        <dbReference type="ARBA" id="ARBA00047899"/>
    </source>
</evidence>
<evidence type="ECO:0000256" key="3">
    <source>
        <dbReference type="ARBA" id="ARBA00022475"/>
    </source>
</evidence>
<keyword evidence="4" id="KW-0723">Serine/threonine-protein kinase</keyword>
<dbReference type="InterPro" id="IPR000719">
    <property type="entry name" value="Prot_kinase_dom"/>
</dbReference>
<keyword evidence="5" id="KW-0808">Transferase</keyword>
<evidence type="ECO:0000256" key="9">
    <source>
        <dbReference type="ARBA" id="ARBA00022840"/>
    </source>
</evidence>
<dbReference type="PANTHER" id="PTHR47982:SF70">
    <property type="entry name" value="PROTEIN KINASE SUPERFAMILY PROTEIN"/>
    <property type="match status" value="1"/>
</dbReference>
<dbReference type="InterPro" id="IPR017441">
    <property type="entry name" value="Protein_kinase_ATP_BS"/>
</dbReference>
<proteinExistence type="predicted"/>
<evidence type="ECO:0000256" key="5">
    <source>
        <dbReference type="ARBA" id="ARBA00022679"/>
    </source>
</evidence>
<organism evidence="17">
    <name type="scientific">Populus alba</name>
    <name type="common">White poplar</name>
    <dbReference type="NCBI Taxonomy" id="43335"/>
    <lineage>
        <taxon>Eukaryota</taxon>
        <taxon>Viridiplantae</taxon>
        <taxon>Streptophyta</taxon>
        <taxon>Embryophyta</taxon>
        <taxon>Tracheophyta</taxon>
        <taxon>Spermatophyta</taxon>
        <taxon>Magnoliopsida</taxon>
        <taxon>eudicotyledons</taxon>
        <taxon>Gunneridae</taxon>
        <taxon>Pentapetalae</taxon>
        <taxon>rosids</taxon>
        <taxon>fabids</taxon>
        <taxon>Malpighiales</taxon>
        <taxon>Salicaceae</taxon>
        <taxon>Saliceae</taxon>
        <taxon>Populus</taxon>
    </lineage>
</organism>
<evidence type="ECO:0000256" key="11">
    <source>
        <dbReference type="ARBA" id="ARBA00023136"/>
    </source>
</evidence>
<dbReference type="AlphaFoldDB" id="A0A4U5PTL7"/>
<evidence type="ECO:0000256" key="6">
    <source>
        <dbReference type="ARBA" id="ARBA00022692"/>
    </source>
</evidence>
<evidence type="ECO:0000256" key="10">
    <source>
        <dbReference type="ARBA" id="ARBA00022989"/>
    </source>
</evidence>
<evidence type="ECO:0000256" key="7">
    <source>
        <dbReference type="ARBA" id="ARBA00022741"/>
    </source>
</evidence>
<dbReference type="SUPFAM" id="SSF56112">
    <property type="entry name" value="Protein kinase-like (PK-like)"/>
    <property type="match status" value="1"/>
</dbReference>
<comment type="caution">
    <text evidence="17">The sequence shown here is derived from an EMBL/GenBank/DDBJ whole genome shotgun (WGS) entry which is preliminary data.</text>
</comment>
<name>A0A4U5PTL7_POPAL</name>
<comment type="subcellular location">
    <subcellularLocation>
        <location evidence="1">Cell membrane</location>
        <topology evidence="1">Single-pass membrane protein</topology>
    </subcellularLocation>
</comment>
<dbReference type="GO" id="GO:0004674">
    <property type="term" value="F:protein serine/threonine kinase activity"/>
    <property type="evidence" value="ECO:0007669"/>
    <property type="project" value="UniProtKB-KW"/>
</dbReference>
<dbReference type="PANTHER" id="PTHR47982">
    <property type="entry name" value="PROLINE-RICH RECEPTOR-LIKE PROTEIN KINASE PERK4"/>
    <property type="match status" value="1"/>
</dbReference>